<feature type="domain" description="HTH luxR-type" evidence="5">
    <location>
        <begin position="76"/>
        <end position="138"/>
    </location>
</feature>
<proteinExistence type="predicted"/>
<keyword evidence="7" id="KW-1185">Reference proteome</keyword>
<dbReference type="Proteomes" id="UP000466307">
    <property type="component" value="Unassembled WGS sequence"/>
</dbReference>
<sequence length="149" mass="16199">MTASLGTATGNSAQPMPPIAPRSPIPGRRSYSTPLQAVRRRQEALERLAARPVMPPRRVEPIAVIASPRPEPRTLPVPLTTREVEVLRTWLLVDSKADVASRLNISVGTVNTHLARIRTKYADAGRAARTKASLVARAIQDGLVTLEEL</sequence>
<dbReference type="Pfam" id="PF00196">
    <property type="entry name" value="GerE"/>
    <property type="match status" value="1"/>
</dbReference>
<feature type="region of interest" description="Disordered" evidence="4">
    <location>
        <begin position="1"/>
        <end position="34"/>
    </location>
</feature>
<dbReference type="PANTHER" id="PTHR44688:SF16">
    <property type="entry name" value="DNA-BINDING TRANSCRIPTIONAL ACTIVATOR DEVR_DOSR"/>
    <property type="match status" value="1"/>
</dbReference>
<evidence type="ECO:0000256" key="4">
    <source>
        <dbReference type="SAM" id="MobiDB-lite"/>
    </source>
</evidence>
<dbReference type="GO" id="GO:0006355">
    <property type="term" value="P:regulation of DNA-templated transcription"/>
    <property type="evidence" value="ECO:0007669"/>
    <property type="project" value="InterPro"/>
</dbReference>
<evidence type="ECO:0000313" key="6">
    <source>
        <dbReference type="EMBL" id="NDK89811.1"/>
    </source>
</evidence>
<gene>
    <name evidence="6" type="ORF">GYA93_09500</name>
</gene>
<dbReference type="AlphaFoldDB" id="A0A7K3LP44"/>
<keyword evidence="3" id="KW-0804">Transcription</keyword>
<accession>A0A7K3LP44</accession>
<dbReference type="InterPro" id="IPR000792">
    <property type="entry name" value="Tscrpt_reg_LuxR_C"/>
</dbReference>
<evidence type="ECO:0000313" key="7">
    <source>
        <dbReference type="Proteomes" id="UP000466307"/>
    </source>
</evidence>
<dbReference type="PANTHER" id="PTHR44688">
    <property type="entry name" value="DNA-BINDING TRANSCRIPTIONAL ACTIVATOR DEVR_DOSR"/>
    <property type="match status" value="1"/>
</dbReference>
<evidence type="ECO:0000256" key="1">
    <source>
        <dbReference type="ARBA" id="ARBA00023015"/>
    </source>
</evidence>
<name>A0A7K3LP44_9ACTN</name>
<dbReference type="Gene3D" id="1.10.10.10">
    <property type="entry name" value="Winged helix-like DNA-binding domain superfamily/Winged helix DNA-binding domain"/>
    <property type="match status" value="1"/>
</dbReference>
<dbReference type="EMBL" id="JAADZU010000024">
    <property type="protein sequence ID" value="NDK89811.1"/>
    <property type="molecule type" value="Genomic_DNA"/>
</dbReference>
<dbReference type="GO" id="GO:0003677">
    <property type="term" value="F:DNA binding"/>
    <property type="evidence" value="ECO:0007669"/>
    <property type="project" value="UniProtKB-KW"/>
</dbReference>
<keyword evidence="1" id="KW-0805">Transcription regulation</keyword>
<feature type="compositionally biased region" description="Pro residues" evidence="4">
    <location>
        <begin position="15"/>
        <end position="24"/>
    </location>
</feature>
<organism evidence="6 7">
    <name type="scientific">Gordonia desulfuricans</name>
    <dbReference type="NCBI Taxonomy" id="89051"/>
    <lineage>
        <taxon>Bacteria</taxon>
        <taxon>Bacillati</taxon>
        <taxon>Actinomycetota</taxon>
        <taxon>Actinomycetes</taxon>
        <taxon>Mycobacteriales</taxon>
        <taxon>Gordoniaceae</taxon>
        <taxon>Gordonia</taxon>
    </lineage>
</organism>
<dbReference type="SUPFAM" id="SSF46894">
    <property type="entry name" value="C-terminal effector domain of the bipartite response regulators"/>
    <property type="match status" value="1"/>
</dbReference>
<dbReference type="InterPro" id="IPR036388">
    <property type="entry name" value="WH-like_DNA-bd_sf"/>
</dbReference>
<feature type="compositionally biased region" description="Polar residues" evidence="4">
    <location>
        <begin position="1"/>
        <end position="14"/>
    </location>
</feature>
<evidence type="ECO:0000259" key="5">
    <source>
        <dbReference type="SMART" id="SM00421"/>
    </source>
</evidence>
<dbReference type="InterPro" id="IPR016032">
    <property type="entry name" value="Sig_transdc_resp-reg_C-effctor"/>
</dbReference>
<evidence type="ECO:0000256" key="2">
    <source>
        <dbReference type="ARBA" id="ARBA00023125"/>
    </source>
</evidence>
<protein>
    <submittedName>
        <fullName evidence="6">Response regulator transcription factor</fullName>
    </submittedName>
</protein>
<comment type="caution">
    <text evidence="6">The sequence shown here is derived from an EMBL/GenBank/DDBJ whole genome shotgun (WGS) entry which is preliminary data.</text>
</comment>
<dbReference type="SMART" id="SM00421">
    <property type="entry name" value="HTH_LUXR"/>
    <property type="match status" value="1"/>
</dbReference>
<reference evidence="6 7" key="1">
    <citation type="submission" date="2020-01" db="EMBL/GenBank/DDBJ databases">
        <title>Investigation of new actinobacteria for the biodesulphurisation of diesel fuel.</title>
        <authorList>
            <person name="Athi Narayanan S.M."/>
        </authorList>
    </citation>
    <scope>NUCLEOTIDE SEQUENCE [LARGE SCALE GENOMIC DNA]</scope>
    <source>
        <strain evidence="6 7">213E</strain>
    </source>
</reference>
<keyword evidence="2" id="KW-0238">DNA-binding</keyword>
<dbReference type="RefSeq" id="WP_059036507.1">
    <property type="nucleotide sequence ID" value="NZ_JAADZU010000024.1"/>
</dbReference>
<evidence type="ECO:0000256" key="3">
    <source>
        <dbReference type="ARBA" id="ARBA00023163"/>
    </source>
</evidence>